<protein>
    <recommendedName>
        <fullName evidence="4">Lysylphosphatidylglycerol synthase-like protein</fullName>
    </recommendedName>
</protein>
<evidence type="ECO:0000256" key="1">
    <source>
        <dbReference type="SAM" id="Phobius"/>
    </source>
</evidence>
<evidence type="ECO:0008006" key="4">
    <source>
        <dbReference type="Google" id="ProtNLM"/>
    </source>
</evidence>
<gene>
    <name evidence="2" type="ORF">N4264_23655</name>
</gene>
<sequence length="305" mass="32404">MDHSLIDRIKQHGPVILARAQRLFLLTALVVIAVYLYRHRVALGALLTPTTVGIGVLASVGFALIHVVVGLSLFRLHRALGLQMPLVDSLAVYMRRIPARFIPGGIWHTAARFADLTVQGNAQLQDVRKLFVAEVLLVATAGMCACLFGALLLPAGSLAHRAALAMGVAGVGSAVLLLGRLARPQRQQVLLAGCGYVLVWSSAAVIFQWCGEAVAVLGTARACGPGDLGAVYLISAVLGNLAVFAPQGWGVAEASFNLINCRDMPLHAVLAVFLLFRLSSMAGDLMGYGVWMALRHRLAHRPPTA</sequence>
<dbReference type="EMBL" id="CP104694">
    <property type="protein sequence ID" value="UXI67698.1"/>
    <property type="molecule type" value="Genomic_DNA"/>
</dbReference>
<evidence type="ECO:0000313" key="2">
    <source>
        <dbReference type="EMBL" id="UXI67698.1"/>
    </source>
</evidence>
<dbReference type="RefSeq" id="WP_261694668.1">
    <property type="nucleotide sequence ID" value="NZ_CP104694.1"/>
</dbReference>
<proteinExistence type="predicted"/>
<keyword evidence="3" id="KW-1185">Reference proteome</keyword>
<name>A0ABY6BCD5_9GAMM</name>
<feature type="transmembrane region" description="Helical" evidence="1">
    <location>
        <begin position="130"/>
        <end position="152"/>
    </location>
</feature>
<keyword evidence="1" id="KW-0812">Transmembrane</keyword>
<feature type="transmembrane region" description="Helical" evidence="1">
    <location>
        <begin position="158"/>
        <end position="178"/>
    </location>
</feature>
<feature type="transmembrane region" description="Helical" evidence="1">
    <location>
        <begin position="264"/>
        <end position="282"/>
    </location>
</feature>
<feature type="transmembrane region" description="Helical" evidence="1">
    <location>
        <begin position="20"/>
        <end position="38"/>
    </location>
</feature>
<feature type="transmembrane region" description="Helical" evidence="1">
    <location>
        <begin position="50"/>
        <end position="74"/>
    </location>
</feature>
<accession>A0ABY6BCD5</accession>
<evidence type="ECO:0000313" key="3">
    <source>
        <dbReference type="Proteomes" id="UP001064632"/>
    </source>
</evidence>
<reference evidence="2" key="1">
    <citation type="submission" date="2022-09" db="EMBL/GenBank/DDBJ databases">
        <title>Tahibacter sp. nov., isolated from a fresh water.</title>
        <authorList>
            <person name="Baek J.H."/>
            <person name="Lee J.K."/>
            <person name="Kim J.M."/>
            <person name="Jeon C.O."/>
        </authorList>
    </citation>
    <scope>NUCLEOTIDE SEQUENCE</scope>
    <source>
        <strain evidence="2">W38</strain>
    </source>
</reference>
<keyword evidence="1" id="KW-0472">Membrane</keyword>
<dbReference type="Proteomes" id="UP001064632">
    <property type="component" value="Chromosome"/>
</dbReference>
<keyword evidence="1" id="KW-1133">Transmembrane helix</keyword>
<organism evidence="2 3">
    <name type="scientific">Tahibacter amnicola</name>
    <dbReference type="NCBI Taxonomy" id="2976241"/>
    <lineage>
        <taxon>Bacteria</taxon>
        <taxon>Pseudomonadati</taxon>
        <taxon>Pseudomonadota</taxon>
        <taxon>Gammaproteobacteria</taxon>
        <taxon>Lysobacterales</taxon>
        <taxon>Rhodanobacteraceae</taxon>
        <taxon>Tahibacter</taxon>
    </lineage>
</organism>
<feature type="transmembrane region" description="Helical" evidence="1">
    <location>
        <begin position="190"/>
        <end position="209"/>
    </location>
</feature>
<feature type="transmembrane region" description="Helical" evidence="1">
    <location>
        <begin position="229"/>
        <end position="252"/>
    </location>
</feature>